<dbReference type="EMBL" id="OE841803">
    <property type="protein sequence ID" value="CAD7597173.1"/>
    <property type="molecule type" value="Genomic_DNA"/>
</dbReference>
<dbReference type="PANTHER" id="PTHR46197">
    <property type="entry name" value="PROTEIN ABHD14B-LIKE"/>
    <property type="match status" value="1"/>
</dbReference>
<evidence type="ECO:0000256" key="1">
    <source>
        <dbReference type="ARBA" id="ARBA00004496"/>
    </source>
</evidence>
<dbReference type="PANTHER" id="PTHR46197:SF3">
    <property type="entry name" value="AB HYDROLASE-1 DOMAIN-CONTAINING PROTEIN"/>
    <property type="match status" value="1"/>
</dbReference>
<dbReference type="InterPro" id="IPR029058">
    <property type="entry name" value="AB_hydrolase_fold"/>
</dbReference>
<protein>
    <recommendedName>
        <fullName evidence="4">AB hydrolase-1 domain-containing protein</fullName>
    </recommendedName>
</protein>
<accession>A0A7R9PMK5</accession>
<sequence length="380" mass="41566">MYSLAYCEMFDEFLVCERIEMTHDPLRSTPVLGISGLYLGISGPDLDILGPDLDILGPDLGMTGPDLVQFWPDMLFPHGYDEYRKMTSKDMSNSPTKASFDWKSANLFSETVPNSANDVRKLVEIKTGTIKVKVPPHKEGIDVFYSSAEPPDGIIVMNQTVLLLHGRSFNTDTWLNLGTLHLLPALGRRVVSVDLPVNIASGKNVTFLKNEGGRALIHIIGHYLDVLVCTIQSAYGGGVRYGNTKQKFDGDKVAFISYLVEHLSLADIPLVIVSPSMSGEYSVPFVTSHWQSLAGYIPVAPVASGSVTQGALSKVGIPTLILHGDNDKTGLAESSLENLKVIPKSKEVEFKGAGHACYLDKPNLFHQMLYNFLTLLSIHS</sequence>
<dbReference type="Gene3D" id="3.40.50.1820">
    <property type="entry name" value="alpha/beta hydrolase"/>
    <property type="match status" value="1"/>
</dbReference>
<organism evidence="3">
    <name type="scientific">Timema genevievae</name>
    <name type="common">Walking stick</name>
    <dbReference type="NCBI Taxonomy" id="629358"/>
    <lineage>
        <taxon>Eukaryota</taxon>
        <taxon>Metazoa</taxon>
        <taxon>Ecdysozoa</taxon>
        <taxon>Arthropoda</taxon>
        <taxon>Hexapoda</taxon>
        <taxon>Insecta</taxon>
        <taxon>Pterygota</taxon>
        <taxon>Neoptera</taxon>
        <taxon>Polyneoptera</taxon>
        <taxon>Phasmatodea</taxon>
        <taxon>Timematodea</taxon>
        <taxon>Timematoidea</taxon>
        <taxon>Timematidae</taxon>
        <taxon>Timema</taxon>
    </lineage>
</organism>
<evidence type="ECO:0000313" key="3">
    <source>
        <dbReference type="EMBL" id="CAD7597173.1"/>
    </source>
</evidence>
<evidence type="ECO:0008006" key="4">
    <source>
        <dbReference type="Google" id="ProtNLM"/>
    </source>
</evidence>
<keyword evidence="2" id="KW-0963">Cytoplasm</keyword>
<comment type="subcellular location">
    <subcellularLocation>
        <location evidence="1">Cytoplasm</location>
    </subcellularLocation>
</comment>
<gene>
    <name evidence="3" type="ORF">TGEB3V08_LOCUS6695</name>
</gene>
<name>A0A7R9PMK5_TIMGE</name>
<dbReference type="SUPFAM" id="SSF53474">
    <property type="entry name" value="alpha/beta-Hydrolases"/>
    <property type="match status" value="1"/>
</dbReference>
<proteinExistence type="predicted"/>
<evidence type="ECO:0000256" key="2">
    <source>
        <dbReference type="ARBA" id="ARBA00022490"/>
    </source>
</evidence>
<reference evidence="3" key="1">
    <citation type="submission" date="2020-11" db="EMBL/GenBank/DDBJ databases">
        <authorList>
            <person name="Tran Van P."/>
        </authorList>
    </citation>
    <scope>NUCLEOTIDE SEQUENCE</scope>
</reference>
<dbReference type="GO" id="GO:0005737">
    <property type="term" value="C:cytoplasm"/>
    <property type="evidence" value="ECO:0007669"/>
    <property type="project" value="UniProtKB-SubCell"/>
</dbReference>
<dbReference type="AlphaFoldDB" id="A0A7R9PMK5"/>